<protein>
    <recommendedName>
        <fullName evidence="3">DNA helicase</fullName>
    </recommendedName>
</protein>
<dbReference type="AlphaFoldDB" id="A0A133XW98"/>
<dbReference type="SUPFAM" id="SSF52540">
    <property type="entry name" value="P-loop containing nucleoside triphosphate hydrolases"/>
    <property type="match status" value="1"/>
</dbReference>
<gene>
    <name evidence="1" type="ORF">HMPREF3192_00576</name>
</gene>
<dbReference type="Proteomes" id="UP000070675">
    <property type="component" value="Unassembled WGS sequence"/>
</dbReference>
<dbReference type="Pfam" id="PF13245">
    <property type="entry name" value="AAA_19"/>
    <property type="match status" value="1"/>
</dbReference>
<dbReference type="OrthoDB" id="3196263at2"/>
<dbReference type="STRING" id="1393034.HMPREF3192_00576"/>
<dbReference type="InterPro" id="IPR027417">
    <property type="entry name" value="P-loop_NTPase"/>
</dbReference>
<reference evidence="2" key="1">
    <citation type="submission" date="2016-01" db="EMBL/GenBank/DDBJ databases">
        <authorList>
            <person name="Mitreva M."/>
            <person name="Pepin K.H."/>
            <person name="Mihindukulasuriya K.A."/>
            <person name="Fulton R."/>
            <person name="Fronick C."/>
            <person name="O'Laughlin M."/>
            <person name="Miner T."/>
            <person name="Herter B."/>
            <person name="Rosa B.A."/>
            <person name="Cordes M."/>
            <person name="Tomlinson C."/>
            <person name="Wollam A."/>
            <person name="Palsikar V.B."/>
            <person name="Mardis E.R."/>
            <person name="Wilson R.K."/>
        </authorList>
    </citation>
    <scope>NUCLEOTIDE SEQUENCE [LARGE SCALE GENOMIC DNA]</scope>
    <source>
        <strain evidence="2">DNF00019</strain>
    </source>
</reference>
<keyword evidence="2" id="KW-1185">Reference proteome</keyword>
<organism evidence="1 2">
    <name type="scientific">Atopobium deltae</name>
    <dbReference type="NCBI Taxonomy" id="1393034"/>
    <lineage>
        <taxon>Bacteria</taxon>
        <taxon>Bacillati</taxon>
        <taxon>Actinomycetota</taxon>
        <taxon>Coriobacteriia</taxon>
        <taxon>Coriobacteriales</taxon>
        <taxon>Atopobiaceae</taxon>
        <taxon>Atopobium</taxon>
    </lineage>
</organism>
<dbReference type="PATRIC" id="fig|1393034.3.peg.558"/>
<name>A0A133XW98_9ACTN</name>
<dbReference type="EMBL" id="LSCR01000006">
    <property type="protein sequence ID" value="KXB35211.1"/>
    <property type="molecule type" value="Genomic_DNA"/>
</dbReference>
<proteinExistence type="predicted"/>
<evidence type="ECO:0000313" key="2">
    <source>
        <dbReference type="Proteomes" id="UP000070675"/>
    </source>
</evidence>
<dbReference type="RefSeq" id="WP_066305039.1">
    <property type="nucleotide sequence ID" value="NZ_KQ959487.1"/>
</dbReference>
<dbReference type="Gene3D" id="3.40.50.300">
    <property type="entry name" value="P-loop containing nucleotide triphosphate hydrolases"/>
    <property type="match status" value="2"/>
</dbReference>
<sequence>MDVLDNTTKELASDILSGAPCSIELPAGTGKTQLIAAVASLAGDLGKRTLILTHTNAGVTVIKNRLRRFGVNQSACSVATICSWAEKVSRAYPLLSGINIQIERTAPDYYSRCVMGAVKLCSYDAFASVLSASYSLILIDEYQDCDMSQHRLAIALRDVIGSVAVFGDRLQRIFDFRHQQFPDWQLDVEPSFAPIGIVDPKPYRWETTNPDLGRWLLEYVRPELMAGRGLDFETLGIPNVRHITSGQSQSELIHSAYTMRSKCGSAAVLCPNLPLAYSENLSKRLAGSFELVEEVEGRFAREQLSSFPLQGDSGAKAKWFSELTLHCHSSLSKVLDKPVLSALQEGRPLDRYMSAKARKDYAPMLKKLQFTSHDFSGERFKEACDSIRICCGSHLVRREAWNDVVFAIRTHLATGEDPTTIFERVKASDRFRESSPIAFKISRVLLIKGLEFDSAAVVKASDQKAYSKENLYVALTRPTRQLLLFD</sequence>
<evidence type="ECO:0000313" key="1">
    <source>
        <dbReference type="EMBL" id="KXB35211.1"/>
    </source>
</evidence>
<comment type="caution">
    <text evidence="1">The sequence shown here is derived from an EMBL/GenBank/DDBJ whole genome shotgun (WGS) entry which is preliminary data.</text>
</comment>
<accession>A0A133XW98</accession>
<evidence type="ECO:0008006" key="3">
    <source>
        <dbReference type="Google" id="ProtNLM"/>
    </source>
</evidence>